<keyword evidence="9 14" id="KW-0863">Zinc-finger</keyword>
<keyword evidence="13 16" id="KW-0472">Membrane</keyword>
<proteinExistence type="predicted"/>
<feature type="transmembrane region" description="Helical" evidence="16">
    <location>
        <begin position="887"/>
        <end position="909"/>
    </location>
</feature>
<dbReference type="GO" id="GO:0008270">
    <property type="term" value="F:zinc ion binding"/>
    <property type="evidence" value="ECO:0007669"/>
    <property type="project" value="UniProtKB-KW"/>
</dbReference>
<organism evidence="18 19">
    <name type="scientific">Stephanodiscus triporus</name>
    <dbReference type="NCBI Taxonomy" id="2934178"/>
    <lineage>
        <taxon>Eukaryota</taxon>
        <taxon>Sar</taxon>
        <taxon>Stramenopiles</taxon>
        <taxon>Ochrophyta</taxon>
        <taxon>Bacillariophyta</taxon>
        <taxon>Coscinodiscophyceae</taxon>
        <taxon>Thalassiosirophycidae</taxon>
        <taxon>Stephanodiscales</taxon>
        <taxon>Stephanodiscaceae</taxon>
        <taxon>Stephanodiscus</taxon>
    </lineage>
</organism>
<name>A0ABD3P886_9STRA</name>
<accession>A0ABD3P886</accession>
<dbReference type="InterPro" id="IPR050731">
    <property type="entry name" value="HRD1_E3_ubiq-ligases"/>
</dbReference>
<evidence type="ECO:0000313" key="18">
    <source>
        <dbReference type="EMBL" id="KAL3784280.1"/>
    </source>
</evidence>
<evidence type="ECO:0000256" key="16">
    <source>
        <dbReference type="SAM" id="Phobius"/>
    </source>
</evidence>
<feature type="domain" description="RING-type" evidence="17">
    <location>
        <begin position="1173"/>
        <end position="1217"/>
    </location>
</feature>
<evidence type="ECO:0000256" key="12">
    <source>
        <dbReference type="ARBA" id="ARBA00022989"/>
    </source>
</evidence>
<feature type="compositionally biased region" description="Acidic residues" evidence="15">
    <location>
        <begin position="192"/>
        <end position="202"/>
    </location>
</feature>
<dbReference type="PANTHER" id="PTHR22763">
    <property type="entry name" value="RING ZINC FINGER PROTEIN"/>
    <property type="match status" value="1"/>
</dbReference>
<keyword evidence="12 16" id="KW-1133">Transmembrane helix</keyword>
<feature type="transmembrane region" description="Helical" evidence="16">
    <location>
        <begin position="915"/>
        <end position="934"/>
    </location>
</feature>
<feature type="region of interest" description="Disordered" evidence="15">
    <location>
        <begin position="341"/>
        <end position="365"/>
    </location>
</feature>
<comment type="subcellular location">
    <subcellularLocation>
        <location evidence="2">Endomembrane system</location>
        <topology evidence="2">Multi-pass membrane protein</topology>
    </subcellularLocation>
</comment>
<keyword evidence="5" id="KW-0808">Transferase</keyword>
<feature type="transmembrane region" description="Helical" evidence="16">
    <location>
        <begin position="856"/>
        <end position="875"/>
    </location>
</feature>
<dbReference type="Pfam" id="PF11145">
    <property type="entry name" value="DUF2921"/>
    <property type="match status" value="1"/>
</dbReference>
<evidence type="ECO:0000256" key="7">
    <source>
        <dbReference type="ARBA" id="ARBA00022723"/>
    </source>
</evidence>
<feature type="compositionally biased region" description="Acidic residues" evidence="15">
    <location>
        <begin position="476"/>
        <end position="494"/>
    </location>
</feature>
<evidence type="ECO:0000256" key="10">
    <source>
        <dbReference type="ARBA" id="ARBA00022786"/>
    </source>
</evidence>
<dbReference type="GO" id="GO:0012505">
    <property type="term" value="C:endomembrane system"/>
    <property type="evidence" value="ECO:0007669"/>
    <property type="project" value="UniProtKB-SubCell"/>
</dbReference>
<dbReference type="PANTHER" id="PTHR22763:SF162">
    <property type="entry name" value="TRANSMEMBRANE E3 UBIQUITIN-PROTEIN LIGASE 1"/>
    <property type="match status" value="1"/>
</dbReference>
<evidence type="ECO:0000313" key="19">
    <source>
        <dbReference type="Proteomes" id="UP001530315"/>
    </source>
</evidence>
<feature type="region of interest" description="Disordered" evidence="15">
    <location>
        <begin position="631"/>
        <end position="650"/>
    </location>
</feature>
<evidence type="ECO:0000256" key="13">
    <source>
        <dbReference type="ARBA" id="ARBA00023136"/>
    </source>
</evidence>
<dbReference type="SUPFAM" id="SSF57850">
    <property type="entry name" value="RING/U-box"/>
    <property type="match status" value="1"/>
</dbReference>
<evidence type="ECO:0000256" key="14">
    <source>
        <dbReference type="PROSITE-ProRule" id="PRU00175"/>
    </source>
</evidence>
<feature type="transmembrane region" description="Helical" evidence="16">
    <location>
        <begin position="1059"/>
        <end position="1077"/>
    </location>
</feature>
<dbReference type="GO" id="GO:0061630">
    <property type="term" value="F:ubiquitin protein ligase activity"/>
    <property type="evidence" value="ECO:0007669"/>
    <property type="project" value="UniProtKB-EC"/>
</dbReference>
<dbReference type="PROSITE" id="PS50089">
    <property type="entry name" value="ZF_RING_2"/>
    <property type="match status" value="1"/>
</dbReference>
<keyword evidence="10" id="KW-0833">Ubl conjugation pathway</keyword>
<feature type="region of interest" description="Disordered" evidence="15">
    <location>
        <begin position="1134"/>
        <end position="1166"/>
    </location>
</feature>
<dbReference type="InterPro" id="IPR021319">
    <property type="entry name" value="DUF2921"/>
</dbReference>
<sequence>MFGPIPAYDPLVGDPLPLTLVRNNNNGARNNNMENDLSDQTFESMNRAALLAWQERQRRQRSLRTMMMLLMILLLMDGDEPPNRHHHRNGRLRQQQLRNGGGRHQGKGGEYWERLMIDDEGNFMSPLNPEVYRSRAEQDAALKVAFRDNKKSRYHELIKMNDGRDVEGELRKLITHKLSDEIEAGMLNKDLDGDENDEESDDESKSYHTTPPDVDRKKSSSTQRLEKEKRFLDEEVFKDLKELTDVPVFHYPRNATGYYRGLWIRTAVNKTLHESSDKEYNEKLASSAKYEQYENIPPINVTSKGIRTWAQDQLRRRGDDVGIFFLPPNVYIEPDVTMVSKNSSSDDTHTSIKEPASLTTTPNPINLHPSLSLTKEAGRAAFQLYSRPIPAMNELSIVDGLVKLYDGTTNSFVAQRTDVLLRVRGVMIHGIGKMSLVTSSWSASDGGAAMGKRRTFLGIRKVDDAPRIRKVIEPNDNGEEEYLGANEDEDEEEYLGSIENEDERRRLLRASIENLLKRPEHQDAPKTINELSKPVGSGGSNSIIMQIRDEVVDLYSSKFINGDVQSLNNDEEMKKSIENDGWTRLESLDDDFPYDGAVGISDNIDENYYNDGYGEVSDIVVNSRTPVQRILNDSTNGDDDVGDFSGGNDDGTGVNDNIFLADSSAMQNSSMNASSSFGIAIDGSNGAWHRSTLTLLGTEERLAPTRYVYPYPYVVDDAEDSIKKASSSATRRIPNREQVSQANAANCEFEMNMDIQEIKWAIGEWRTSMEHRLRMGEFFNPNWNIAQSKVATLKRSQYLFVMKSHLDFLEKQIPKEALVMTMIGAIESNNCDFYSFVNVTAMRTNWEHTTAKAINYSFYMMLTCLTQIVILLRQLLHTQSQSAASSVSLLCIGWQALLDAILCISHIFLCLVMQPLFTAFASVAFFKLLIFCVIEMKYMAIIIHARNNANNAGLTQEDLRRQITFLHLKFYGALMFSILSFWYFGQTNRSLYILLLYSFWVPQIILNIITESKKPLHPYYLYGMSLTRSVAPLYVFAIRNNFLKEVNPDFPTEIRMCEILMLWIGLQTAILFAQGKYGTRFMIPQRFLPPKFDYSRPIPPSLLPRLANNPSNGVTSEIELMPLLNADTSPALNGVARNRRGGGNRARLGSRAEDTGGTSMSEDRPNETPTLDCVICYNEIDVNDRKGYMLAPCDHIFHRHCLEQWMEIKVSTIEGDCTSLLPKKL</sequence>
<evidence type="ECO:0000256" key="6">
    <source>
        <dbReference type="ARBA" id="ARBA00022692"/>
    </source>
</evidence>
<comment type="caution">
    <text evidence="18">The sequence shown here is derived from an EMBL/GenBank/DDBJ whole genome shotgun (WGS) entry which is preliminary data.</text>
</comment>
<dbReference type="Proteomes" id="UP001530315">
    <property type="component" value="Unassembled WGS sequence"/>
</dbReference>
<keyword evidence="8" id="KW-0732">Signal</keyword>
<comment type="catalytic activity">
    <reaction evidence="1">
        <text>S-ubiquitinyl-[E2 ubiquitin-conjugating enzyme]-L-cysteine + [acceptor protein]-L-lysine = [E2 ubiquitin-conjugating enzyme]-L-cysteine + N(6)-ubiquitinyl-[acceptor protein]-L-lysine.</text>
        <dbReference type="EC" id="2.3.2.27"/>
    </reaction>
</comment>
<feature type="transmembrane region" description="Helical" evidence="16">
    <location>
        <begin position="968"/>
        <end position="985"/>
    </location>
</feature>
<keyword evidence="19" id="KW-1185">Reference proteome</keyword>
<evidence type="ECO:0000256" key="8">
    <source>
        <dbReference type="ARBA" id="ARBA00022729"/>
    </source>
</evidence>
<evidence type="ECO:0000256" key="5">
    <source>
        <dbReference type="ARBA" id="ARBA00022679"/>
    </source>
</evidence>
<evidence type="ECO:0000256" key="1">
    <source>
        <dbReference type="ARBA" id="ARBA00000900"/>
    </source>
</evidence>
<feature type="transmembrane region" description="Helical" evidence="16">
    <location>
        <begin position="991"/>
        <end position="1010"/>
    </location>
</feature>
<protein>
    <recommendedName>
        <fullName evidence="4">RING-type E3 ubiquitin transferase</fullName>
        <ecNumber evidence="4">2.3.2.27</ecNumber>
    </recommendedName>
</protein>
<comment type="pathway">
    <text evidence="3">Protein modification; protein ubiquitination.</text>
</comment>
<keyword evidence="6 16" id="KW-0812">Transmembrane</keyword>
<feature type="region of interest" description="Disordered" evidence="15">
    <location>
        <begin position="81"/>
        <end position="108"/>
    </location>
</feature>
<evidence type="ECO:0000259" key="17">
    <source>
        <dbReference type="PROSITE" id="PS50089"/>
    </source>
</evidence>
<dbReference type="InterPro" id="IPR001841">
    <property type="entry name" value="Znf_RING"/>
</dbReference>
<gene>
    <name evidence="18" type="ORF">ACHAW5_010100</name>
</gene>
<keyword evidence="11" id="KW-0862">Zinc</keyword>
<evidence type="ECO:0000256" key="3">
    <source>
        <dbReference type="ARBA" id="ARBA00004906"/>
    </source>
</evidence>
<dbReference type="AlphaFoldDB" id="A0ABD3P886"/>
<keyword evidence="7" id="KW-0479">Metal-binding</keyword>
<feature type="compositionally biased region" description="Basic and acidic residues" evidence="15">
    <location>
        <begin position="213"/>
        <end position="225"/>
    </location>
</feature>
<evidence type="ECO:0000256" key="11">
    <source>
        <dbReference type="ARBA" id="ARBA00022833"/>
    </source>
</evidence>
<feature type="region of interest" description="Disordered" evidence="15">
    <location>
        <begin position="185"/>
        <end position="225"/>
    </location>
</feature>
<evidence type="ECO:0000256" key="15">
    <source>
        <dbReference type="SAM" id="MobiDB-lite"/>
    </source>
</evidence>
<dbReference type="EMBL" id="JALLAZ020000933">
    <property type="protein sequence ID" value="KAL3784280.1"/>
    <property type="molecule type" value="Genomic_DNA"/>
</dbReference>
<evidence type="ECO:0000256" key="2">
    <source>
        <dbReference type="ARBA" id="ARBA00004127"/>
    </source>
</evidence>
<dbReference type="Gene3D" id="3.30.40.10">
    <property type="entry name" value="Zinc/RING finger domain, C3HC4 (zinc finger)"/>
    <property type="match status" value="1"/>
</dbReference>
<reference evidence="18 19" key="1">
    <citation type="submission" date="2024-10" db="EMBL/GenBank/DDBJ databases">
        <title>Updated reference genomes for cyclostephanoid diatoms.</title>
        <authorList>
            <person name="Roberts W.R."/>
            <person name="Alverson A.J."/>
        </authorList>
    </citation>
    <scope>NUCLEOTIDE SEQUENCE [LARGE SCALE GENOMIC DNA]</scope>
    <source>
        <strain evidence="18 19">AJA276-08</strain>
    </source>
</reference>
<feature type="transmembrane region" description="Helical" evidence="16">
    <location>
        <begin position="1019"/>
        <end position="1039"/>
    </location>
</feature>
<dbReference type="EC" id="2.3.2.27" evidence="4"/>
<evidence type="ECO:0000256" key="4">
    <source>
        <dbReference type="ARBA" id="ARBA00012483"/>
    </source>
</evidence>
<feature type="region of interest" description="Disordered" evidence="15">
    <location>
        <begin position="476"/>
        <end position="495"/>
    </location>
</feature>
<dbReference type="InterPro" id="IPR013083">
    <property type="entry name" value="Znf_RING/FYVE/PHD"/>
</dbReference>
<evidence type="ECO:0000256" key="9">
    <source>
        <dbReference type="ARBA" id="ARBA00022771"/>
    </source>
</evidence>
<dbReference type="Pfam" id="PF13639">
    <property type="entry name" value="zf-RING_2"/>
    <property type="match status" value="1"/>
</dbReference>